<comment type="caution">
    <text evidence="2">The sequence shown here is derived from an EMBL/GenBank/DDBJ whole genome shotgun (WGS) entry which is preliminary data.</text>
</comment>
<protein>
    <recommendedName>
        <fullName evidence="4">Secreted protein</fullName>
    </recommendedName>
</protein>
<keyword evidence="3" id="KW-1185">Reference proteome</keyword>
<keyword evidence="1" id="KW-0732">Signal</keyword>
<sequence length="88" mass="10029">MIILLLAASLQCIKLATHKYRTGNLPASGWIHTGKCNICPRNSGRYRTLKPTITARAMCFVRKSHCVAVLVIFIRVFHAYENRMLLQQ</sequence>
<dbReference type="AlphaFoldDB" id="A0A8J6EBQ8"/>
<gene>
    <name evidence="2" type="ORF">GDO78_019670</name>
</gene>
<proteinExistence type="predicted"/>
<name>A0A8J6EBQ8_ELECQ</name>
<feature type="chain" id="PRO_5035293431" description="Secreted protein" evidence="1">
    <location>
        <begin position="19"/>
        <end position="88"/>
    </location>
</feature>
<dbReference type="EMBL" id="WNTK01041608">
    <property type="protein sequence ID" value="KAG9460766.1"/>
    <property type="molecule type" value="Genomic_DNA"/>
</dbReference>
<evidence type="ECO:0000256" key="1">
    <source>
        <dbReference type="SAM" id="SignalP"/>
    </source>
</evidence>
<feature type="signal peptide" evidence="1">
    <location>
        <begin position="1"/>
        <end position="18"/>
    </location>
</feature>
<dbReference type="Proteomes" id="UP000770717">
    <property type="component" value="Unassembled WGS sequence"/>
</dbReference>
<accession>A0A8J6EBQ8</accession>
<evidence type="ECO:0000313" key="2">
    <source>
        <dbReference type="EMBL" id="KAG9460766.1"/>
    </source>
</evidence>
<reference evidence="2" key="1">
    <citation type="thesis" date="2020" institute="ProQuest LLC" country="789 East Eisenhower Parkway, Ann Arbor, MI, USA">
        <title>Comparative Genomics and Chromosome Evolution.</title>
        <authorList>
            <person name="Mudd A.B."/>
        </authorList>
    </citation>
    <scope>NUCLEOTIDE SEQUENCE</scope>
    <source>
        <strain evidence="2">HN-11 Male</strain>
        <tissue evidence="2">Kidney and liver</tissue>
    </source>
</reference>
<evidence type="ECO:0000313" key="3">
    <source>
        <dbReference type="Proteomes" id="UP000770717"/>
    </source>
</evidence>
<organism evidence="2 3">
    <name type="scientific">Eleutherodactylus coqui</name>
    <name type="common">Puerto Rican coqui</name>
    <dbReference type="NCBI Taxonomy" id="57060"/>
    <lineage>
        <taxon>Eukaryota</taxon>
        <taxon>Metazoa</taxon>
        <taxon>Chordata</taxon>
        <taxon>Craniata</taxon>
        <taxon>Vertebrata</taxon>
        <taxon>Euteleostomi</taxon>
        <taxon>Amphibia</taxon>
        <taxon>Batrachia</taxon>
        <taxon>Anura</taxon>
        <taxon>Neobatrachia</taxon>
        <taxon>Hyloidea</taxon>
        <taxon>Eleutherodactylidae</taxon>
        <taxon>Eleutherodactylinae</taxon>
        <taxon>Eleutherodactylus</taxon>
        <taxon>Eleutherodactylus</taxon>
    </lineage>
</organism>
<evidence type="ECO:0008006" key="4">
    <source>
        <dbReference type="Google" id="ProtNLM"/>
    </source>
</evidence>